<dbReference type="OrthoDB" id="9788959at2"/>
<proteinExistence type="inferred from homology"/>
<protein>
    <submittedName>
        <fullName evidence="3">Nucleotide-binding universal stress UspA family protein</fullName>
    </submittedName>
</protein>
<reference evidence="3 4" key="1">
    <citation type="submission" date="2018-06" db="EMBL/GenBank/DDBJ databases">
        <title>Genomic Encyclopedia of Type Strains, Phase III (KMG-III): the genomes of soil and plant-associated and newly described type strains.</title>
        <authorList>
            <person name="Whitman W."/>
        </authorList>
    </citation>
    <scope>NUCLEOTIDE SEQUENCE [LARGE SCALE GENOMIC DNA]</scope>
    <source>
        <strain evidence="3 4">CECT 7945</strain>
    </source>
</reference>
<dbReference type="InterPro" id="IPR006016">
    <property type="entry name" value="UspA"/>
</dbReference>
<comment type="similarity">
    <text evidence="1">Belongs to the universal stress protein A family.</text>
</comment>
<dbReference type="PANTHER" id="PTHR46268:SF6">
    <property type="entry name" value="UNIVERSAL STRESS PROTEIN UP12"/>
    <property type="match status" value="1"/>
</dbReference>
<accession>A0A2V4XCT5</accession>
<dbReference type="AlphaFoldDB" id="A0A2V4XCT5"/>
<dbReference type="Pfam" id="PF00582">
    <property type="entry name" value="Usp"/>
    <property type="match status" value="1"/>
</dbReference>
<dbReference type="Proteomes" id="UP000248054">
    <property type="component" value="Unassembled WGS sequence"/>
</dbReference>
<feature type="domain" description="UspA" evidence="2">
    <location>
        <begin position="1"/>
        <end position="144"/>
    </location>
</feature>
<dbReference type="SUPFAM" id="SSF52402">
    <property type="entry name" value="Adenine nucleotide alpha hydrolases-like"/>
    <property type="match status" value="2"/>
</dbReference>
<dbReference type="Gene3D" id="3.40.50.620">
    <property type="entry name" value="HUPs"/>
    <property type="match status" value="2"/>
</dbReference>
<gene>
    <name evidence="3" type="ORF">DFQ11_107122</name>
</gene>
<dbReference type="RefSeq" id="WP_110476341.1">
    <property type="nucleotide sequence ID" value="NZ_BMWQ01000007.1"/>
</dbReference>
<name>A0A2V4XCT5_9FLAO</name>
<evidence type="ECO:0000313" key="3">
    <source>
        <dbReference type="EMBL" id="PYE80150.1"/>
    </source>
</evidence>
<organism evidence="3 4">
    <name type="scientific">Winogradskyella epiphytica</name>
    <dbReference type="NCBI Taxonomy" id="262005"/>
    <lineage>
        <taxon>Bacteria</taxon>
        <taxon>Pseudomonadati</taxon>
        <taxon>Bacteroidota</taxon>
        <taxon>Flavobacteriia</taxon>
        <taxon>Flavobacteriales</taxon>
        <taxon>Flavobacteriaceae</taxon>
        <taxon>Winogradskyella</taxon>
    </lineage>
</organism>
<evidence type="ECO:0000259" key="2">
    <source>
        <dbReference type="Pfam" id="PF00582"/>
    </source>
</evidence>
<keyword evidence="4" id="KW-1185">Reference proteome</keyword>
<dbReference type="InterPro" id="IPR006015">
    <property type="entry name" value="Universal_stress_UspA"/>
</dbReference>
<sequence length="278" mass="32047">MRHNILIPTDFSENAWSAAKYAIELYANEPCTFYFSHAWTFLNLGSRTYISPEYVDPLKDEAKKQLAELKKQAKKETSNSEHKFETIFGLGSLEDTIQYAIKKQKIDLVVMGTKGATGAKKVLFGSNTVAAINKVRLCPFLLVPSNYEYEVPENICFPTKLNRFYNEELLPLKKIAELHNSKIKIFHIKVKDKITTKQTKNLEQLKSYFVNDVYDVNWKPKSGKKEQAITEFIEEKNINILTMINYKHSFVANLIKEPIIKKMGFHSRIPFLVIPSVD</sequence>
<dbReference type="EMBL" id="QJTD01000007">
    <property type="protein sequence ID" value="PYE80150.1"/>
    <property type="molecule type" value="Genomic_DNA"/>
</dbReference>
<dbReference type="PANTHER" id="PTHR46268">
    <property type="entry name" value="STRESS RESPONSE PROTEIN NHAX"/>
    <property type="match status" value="1"/>
</dbReference>
<evidence type="ECO:0000256" key="1">
    <source>
        <dbReference type="ARBA" id="ARBA00008791"/>
    </source>
</evidence>
<evidence type="ECO:0000313" key="4">
    <source>
        <dbReference type="Proteomes" id="UP000248054"/>
    </source>
</evidence>
<dbReference type="InterPro" id="IPR014729">
    <property type="entry name" value="Rossmann-like_a/b/a_fold"/>
</dbReference>
<dbReference type="PRINTS" id="PR01438">
    <property type="entry name" value="UNVRSLSTRESS"/>
</dbReference>
<comment type="caution">
    <text evidence="3">The sequence shown here is derived from an EMBL/GenBank/DDBJ whole genome shotgun (WGS) entry which is preliminary data.</text>
</comment>
<dbReference type="CDD" id="cd00293">
    <property type="entry name" value="USP-like"/>
    <property type="match status" value="1"/>
</dbReference>